<dbReference type="EMBL" id="JANHNZ010000017">
    <property type="protein sequence ID" value="MCQ9210868.1"/>
    <property type="molecule type" value="Genomic_DNA"/>
</dbReference>
<accession>A0ABT1WQN7</accession>
<reference evidence="1" key="2">
    <citation type="journal article" date="2023" name="Curr. Microbiol.">
        <title>Granulicatella seriolae sp. nov., a Novel Facultative Anaerobe Isolated from Yellowtail Marine Fish.</title>
        <authorList>
            <person name="Lee M."/>
            <person name="Choi Y.J."/>
            <person name="Farooq A."/>
            <person name="Jeong J.B."/>
            <person name="Jung M.Y."/>
        </authorList>
    </citation>
    <scope>NUCLEOTIDE SEQUENCE</scope>
    <source>
        <strain evidence="1">S8</strain>
    </source>
</reference>
<keyword evidence="2" id="KW-1185">Reference proteome</keyword>
<gene>
    <name evidence="1" type="ORF">NPA36_10010</name>
</gene>
<protein>
    <submittedName>
        <fullName evidence="1">Uncharacterized protein</fullName>
    </submittedName>
</protein>
<name>A0ABT1WQN7_9LACT</name>
<dbReference type="RefSeq" id="WP_256945979.1">
    <property type="nucleotide sequence ID" value="NZ_JANHNZ010000017.1"/>
</dbReference>
<evidence type="ECO:0000313" key="2">
    <source>
        <dbReference type="Proteomes" id="UP001059480"/>
    </source>
</evidence>
<dbReference type="Proteomes" id="UP001059480">
    <property type="component" value="Unassembled WGS sequence"/>
</dbReference>
<sequence>MKEEREITCFDDIGLHILSLSEDDPTYNFRDLYAYARGKGLEPKDLTEEEREQFRTN</sequence>
<proteinExistence type="predicted"/>
<comment type="caution">
    <text evidence="1">The sequence shown here is derived from an EMBL/GenBank/DDBJ whole genome shotgun (WGS) entry which is preliminary data.</text>
</comment>
<organism evidence="1 2">
    <name type="scientific">Granulicatella seriolae</name>
    <dbReference type="NCBI Taxonomy" id="2967226"/>
    <lineage>
        <taxon>Bacteria</taxon>
        <taxon>Bacillati</taxon>
        <taxon>Bacillota</taxon>
        <taxon>Bacilli</taxon>
        <taxon>Lactobacillales</taxon>
        <taxon>Carnobacteriaceae</taxon>
        <taxon>Granulicatella</taxon>
    </lineage>
</organism>
<evidence type="ECO:0000313" key="1">
    <source>
        <dbReference type="EMBL" id="MCQ9210868.1"/>
    </source>
</evidence>
<reference evidence="1" key="3">
    <citation type="journal article" date="2023" name="Microbiol. Resour. Announc.">
        <title>Draft Genome Sequence of Granulicatella sp. Strain S8, Isolated from a Marine Fish, Seriola quinqueradiata.</title>
        <authorList>
            <person name="Lee M."/>
            <person name="Farooq A."/>
            <person name="Jeong J.B."/>
            <person name="Jung M.Y."/>
        </authorList>
    </citation>
    <scope>NUCLEOTIDE SEQUENCE</scope>
    <source>
        <strain evidence="1">S8</strain>
    </source>
</reference>
<reference evidence="1" key="1">
    <citation type="submission" date="2022-07" db="EMBL/GenBank/DDBJ databases">
        <authorList>
            <person name="Jung M.-Y."/>
            <person name="Lee M."/>
        </authorList>
    </citation>
    <scope>NUCLEOTIDE SEQUENCE</scope>
    <source>
        <strain evidence="1">S8</strain>
    </source>
</reference>